<feature type="transmembrane region" description="Helical" evidence="1">
    <location>
        <begin position="44"/>
        <end position="62"/>
    </location>
</feature>
<keyword evidence="1" id="KW-0472">Membrane</keyword>
<dbReference type="RefSeq" id="WP_144638024.1">
    <property type="nucleotide sequence ID" value="NZ_BNAX01000007.1"/>
</dbReference>
<evidence type="ECO:0000313" key="3">
    <source>
        <dbReference type="Proteomes" id="UP000318578"/>
    </source>
</evidence>
<accession>A0A558AE68</accession>
<feature type="transmembrane region" description="Helical" evidence="1">
    <location>
        <begin position="69"/>
        <end position="90"/>
    </location>
</feature>
<reference evidence="2 3" key="1">
    <citation type="submission" date="2019-07" db="EMBL/GenBank/DDBJ databases">
        <title>New species of Amycolatopsis and Streptomyces.</title>
        <authorList>
            <person name="Duangmal K."/>
            <person name="Teo W.F.A."/>
            <person name="Lipun K."/>
        </authorList>
    </citation>
    <scope>NUCLEOTIDE SEQUENCE [LARGE SCALE GENOMIC DNA]</scope>
    <source>
        <strain evidence="2 3">JCM 30562</strain>
    </source>
</reference>
<feature type="transmembrane region" description="Helical" evidence="1">
    <location>
        <begin position="20"/>
        <end position="38"/>
    </location>
</feature>
<keyword evidence="3" id="KW-1185">Reference proteome</keyword>
<gene>
    <name evidence="2" type="ORF">FNH06_13140</name>
</gene>
<evidence type="ECO:0000256" key="1">
    <source>
        <dbReference type="SAM" id="Phobius"/>
    </source>
</evidence>
<keyword evidence="1" id="KW-0812">Transmembrane</keyword>
<comment type="caution">
    <text evidence="2">The sequence shown here is derived from an EMBL/GenBank/DDBJ whole genome shotgun (WGS) entry which is preliminary data.</text>
</comment>
<dbReference type="Proteomes" id="UP000318578">
    <property type="component" value="Unassembled WGS sequence"/>
</dbReference>
<evidence type="ECO:0008006" key="4">
    <source>
        <dbReference type="Google" id="ProtNLM"/>
    </source>
</evidence>
<dbReference type="EMBL" id="VJZA01000017">
    <property type="protein sequence ID" value="TVT22560.1"/>
    <property type="molecule type" value="Genomic_DNA"/>
</dbReference>
<organism evidence="2 3">
    <name type="scientific">Amycolatopsis acidiphila</name>
    <dbReference type="NCBI Taxonomy" id="715473"/>
    <lineage>
        <taxon>Bacteria</taxon>
        <taxon>Bacillati</taxon>
        <taxon>Actinomycetota</taxon>
        <taxon>Actinomycetes</taxon>
        <taxon>Pseudonocardiales</taxon>
        <taxon>Pseudonocardiaceae</taxon>
        <taxon>Amycolatopsis</taxon>
    </lineage>
</organism>
<evidence type="ECO:0000313" key="2">
    <source>
        <dbReference type="EMBL" id="TVT22560.1"/>
    </source>
</evidence>
<feature type="transmembrane region" description="Helical" evidence="1">
    <location>
        <begin position="171"/>
        <end position="191"/>
    </location>
</feature>
<sequence>MAGSPAGALARRLGIRTGRVVAPAGLAAIALGAVLFVLPPHSTIAALVAGIAGVAAFGLGMVRFAGGPWWALIIAVASGALLFAAVTVAGRGLALHTFGLTETCQVVQREEVDTRSRYQHYGFVHTISCPRGGTFMVRTDSTDRQQQGAEVAVLDDPGGLLDPDFASRHNLAVEITSVLGSIALVAASVRFTRTRVRAAS</sequence>
<dbReference type="OrthoDB" id="3625426at2"/>
<proteinExistence type="predicted"/>
<name>A0A558AE68_9PSEU</name>
<protein>
    <recommendedName>
        <fullName evidence="4">DUF3592 domain-containing protein</fullName>
    </recommendedName>
</protein>
<dbReference type="AlphaFoldDB" id="A0A558AE68"/>
<keyword evidence="1" id="KW-1133">Transmembrane helix</keyword>